<feature type="domain" description="Agd3 CBM87" evidence="3">
    <location>
        <begin position="172"/>
        <end position="392"/>
    </location>
</feature>
<dbReference type="Pfam" id="PF25117">
    <property type="entry name" value="Agd3_C"/>
    <property type="match status" value="1"/>
</dbReference>
<dbReference type="eggNOG" id="ENOG502QR2R">
    <property type="taxonomic scope" value="Eukaryota"/>
</dbReference>
<dbReference type="InterPro" id="IPR056827">
    <property type="entry name" value="CBM87_Agd3"/>
</dbReference>
<feature type="compositionally biased region" description="Low complexity" evidence="1">
    <location>
        <begin position="45"/>
        <end position="102"/>
    </location>
</feature>
<gene>
    <name evidence="5" type="ORF">H072_8138</name>
</gene>
<dbReference type="STRING" id="1284197.S8AAG4"/>
<evidence type="ECO:0000313" key="6">
    <source>
        <dbReference type="Proteomes" id="UP000015100"/>
    </source>
</evidence>
<name>S8AAG4_DACHA</name>
<feature type="region of interest" description="Disordered" evidence="1">
    <location>
        <begin position="45"/>
        <end position="126"/>
    </location>
</feature>
<feature type="compositionally biased region" description="Low complexity" evidence="1">
    <location>
        <begin position="111"/>
        <end position="121"/>
    </location>
</feature>
<reference evidence="5 6" key="1">
    <citation type="journal article" date="2013" name="PLoS Genet.">
        <title>Genomic mechanisms accounting for the adaptation to parasitism in nematode-trapping fungi.</title>
        <authorList>
            <person name="Meerupati T."/>
            <person name="Andersson K.M."/>
            <person name="Friman E."/>
            <person name="Kumar D."/>
            <person name="Tunlid A."/>
            <person name="Ahren D."/>
        </authorList>
    </citation>
    <scope>NUCLEOTIDE SEQUENCE [LARGE SCALE GENOMIC DNA]</scope>
    <source>
        <strain evidence="5 6">CBS 200.50</strain>
    </source>
</reference>
<dbReference type="Pfam" id="PF25115">
    <property type="entry name" value="Agd3_CE"/>
    <property type="match status" value="1"/>
</dbReference>
<dbReference type="Proteomes" id="UP000015100">
    <property type="component" value="Unassembled WGS sequence"/>
</dbReference>
<evidence type="ECO:0000259" key="4">
    <source>
        <dbReference type="Pfam" id="PF25117"/>
    </source>
</evidence>
<dbReference type="PANTHER" id="PTHR31002">
    <property type="entry name" value="SERIPAUPERIN"/>
    <property type="match status" value="1"/>
</dbReference>
<dbReference type="InterPro" id="IPR056826">
    <property type="entry name" value="Agd3_CE"/>
</dbReference>
<comment type="caution">
    <text evidence="5">The sequence shown here is derived from an EMBL/GenBank/DDBJ whole genome shotgun (WGS) entry which is preliminary data.</text>
</comment>
<organism evidence="5 6">
    <name type="scientific">Dactylellina haptotyla (strain CBS 200.50)</name>
    <name type="common">Nematode-trapping fungus</name>
    <name type="synonym">Monacrosporium haptotylum</name>
    <dbReference type="NCBI Taxonomy" id="1284197"/>
    <lineage>
        <taxon>Eukaryota</taxon>
        <taxon>Fungi</taxon>
        <taxon>Dikarya</taxon>
        <taxon>Ascomycota</taxon>
        <taxon>Pezizomycotina</taxon>
        <taxon>Orbiliomycetes</taxon>
        <taxon>Orbiliales</taxon>
        <taxon>Orbiliaceae</taxon>
        <taxon>Dactylellina</taxon>
    </lineage>
</organism>
<reference evidence="6" key="2">
    <citation type="submission" date="2013-04" db="EMBL/GenBank/DDBJ databases">
        <title>Genomic mechanisms accounting for the adaptation to parasitism in nematode-trapping fungi.</title>
        <authorList>
            <person name="Ahren D.G."/>
        </authorList>
    </citation>
    <scope>NUCLEOTIDE SEQUENCE [LARGE SCALE GENOMIC DNA]</scope>
    <source>
        <strain evidence="6">CBS 200.50</strain>
    </source>
</reference>
<dbReference type="InterPro" id="IPR050788">
    <property type="entry name" value="Yeast_SRP1/TIP1_CWP"/>
</dbReference>
<protein>
    <recommendedName>
        <fullName evidence="7">Extracellular serine-rich protein</fullName>
    </recommendedName>
</protein>
<dbReference type="AlphaFoldDB" id="S8AAG4"/>
<evidence type="ECO:0000256" key="1">
    <source>
        <dbReference type="SAM" id="MobiDB-lite"/>
    </source>
</evidence>
<evidence type="ECO:0000313" key="5">
    <source>
        <dbReference type="EMBL" id="EPS38101.1"/>
    </source>
</evidence>
<dbReference type="Pfam" id="PF25116">
    <property type="entry name" value="CBM87_Agd3"/>
    <property type="match status" value="1"/>
</dbReference>
<dbReference type="PANTHER" id="PTHR31002:SF34">
    <property type="entry name" value="CELL WALL PROTEIN CWP1-RELATED"/>
    <property type="match status" value="1"/>
</dbReference>
<dbReference type="EMBL" id="AQGS01000576">
    <property type="protein sequence ID" value="EPS38101.1"/>
    <property type="molecule type" value="Genomic_DNA"/>
</dbReference>
<proteinExistence type="predicted"/>
<evidence type="ECO:0000259" key="3">
    <source>
        <dbReference type="Pfam" id="PF25116"/>
    </source>
</evidence>
<evidence type="ECO:0008006" key="7">
    <source>
        <dbReference type="Google" id="ProtNLM"/>
    </source>
</evidence>
<dbReference type="InterPro" id="IPR056825">
    <property type="entry name" value="Agd3_C"/>
</dbReference>
<keyword evidence="6" id="KW-1185">Reference proteome</keyword>
<dbReference type="OMA" id="RLTTWPI"/>
<accession>S8AAG4</accession>
<evidence type="ECO:0000259" key="2">
    <source>
        <dbReference type="Pfam" id="PF25115"/>
    </source>
</evidence>
<dbReference type="OrthoDB" id="2113314at2759"/>
<feature type="domain" description="Agd3 C-terminal" evidence="4">
    <location>
        <begin position="784"/>
        <end position="845"/>
    </location>
</feature>
<sequence length="852" mass="91367">MDRILSTLSSIIYSQLLPLMGQLQTKSAGVSSTATKLTTTTSARISTTTTPATNKASVTSATSTVPASSVRSTTSTGSARSAGGSSSAPTASSGSSIVVSSSTTPNTDQAISSISQSTSISPVATDNIPNIENQQLASSSIGPPPSAPSISSASVASTSAAPTPFSAFTLLNNVLILAPDSGTAELTEDPLEGYGMAWETLIVPQAGITLPALNTTNKDGSITCNYNIIVVHSQLSYNYGTDLGWRSALTTAQWSQLYAYQLMCNVRMVHFNVWPSSAAFGADALGGCCNNGDDQNVTIVANVATARFPTAGLKAVPLSMTGLYHVPSKITDTNTTQTTEFLQFSPNIAYSGTTTGGVINTYPDGRSQMVFFLSFGTWSPTSAYLNHIWIHWATHGLYDGYRRALLSSQIDDVLLDTDLYSPAGSTYRLTVPDLTAHALWVADLNERLVKTNPGSSYFIELGINGNGNLLQANTIDPNEKTCKLDPIWYAKDPDTTPLEFQKALGTGTDSWPSDANNFSIYPLKCFKLDPLSVYLWSASKTSTAFSYVSHTFTHLSLNNATYNDTWREINWNLQYFKLSGLDQSSRMSLGGIIPPAITGMHNGDALSAMSVNGVWNAVGDNTRPVLRNPNSPFWPLNTTVADNGFAGFQITPRWATRIYFNCDTADCTVAEWQATSASTGDINDLLAAEKESTTNYLLSLMHDPYMFHQANLRTTVNNTVTILGTGLSSNYSLLQMWVETQVNEFQRLVSWPLLTVKHDDIATSFKNRYLRDQCNALIKQSIVNGKVVAVTVTADGNKCAAEVPVTIPGGIKESGTNIRTEQIGNDPVTVWVTLNGLPVTLTLKSSLAVSGL</sequence>
<feature type="domain" description="Agd3 deacetylase" evidence="2">
    <location>
        <begin position="406"/>
        <end position="777"/>
    </location>
</feature>
<dbReference type="HOGENOM" id="CLU_010712_1_0_1"/>